<name>Q0KD14_CUPNH</name>
<dbReference type="Gene3D" id="1.20.1290.10">
    <property type="entry name" value="AhpD-like"/>
    <property type="match status" value="1"/>
</dbReference>
<dbReference type="InterPro" id="IPR004675">
    <property type="entry name" value="AhpD_core"/>
</dbReference>
<dbReference type="InterPro" id="IPR003779">
    <property type="entry name" value="CMD-like"/>
</dbReference>
<dbReference type="EMBL" id="AM260479">
    <property type="protein sequence ID" value="CAJ92107.1"/>
    <property type="molecule type" value="Genomic_DNA"/>
</dbReference>
<protein>
    <recommendedName>
        <fullName evidence="1">Carboxymuconolactone decarboxylase-like domain-containing protein</fullName>
    </recommendedName>
</protein>
<dbReference type="STRING" id="381666.H16_A0964"/>
<dbReference type="GO" id="GO:0051920">
    <property type="term" value="F:peroxiredoxin activity"/>
    <property type="evidence" value="ECO:0007669"/>
    <property type="project" value="InterPro"/>
</dbReference>
<dbReference type="PANTHER" id="PTHR34846">
    <property type="entry name" value="4-CARBOXYMUCONOLACTONE DECARBOXYLASE FAMILY PROTEIN (AFU_ORTHOLOGUE AFUA_6G11590)"/>
    <property type="match status" value="1"/>
</dbReference>
<dbReference type="HOGENOM" id="CLU_082760_6_0_4"/>
<accession>Q0KD14</accession>
<organism evidence="2 3">
    <name type="scientific">Cupriavidus necator (strain ATCC 17699 / DSM 428 / KCTC 22496 / NCIMB 10442 / H16 / Stanier 337)</name>
    <name type="common">Ralstonia eutropha</name>
    <dbReference type="NCBI Taxonomy" id="381666"/>
    <lineage>
        <taxon>Bacteria</taxon>
        <taxon>Pseudomonadati</taxon>
        <taxon>Pseudomonadota</taxon>
        <taxon>Betaproteobacteria</taxon>
        <taxon>Burkholderiales</taxon>
        <taxon>Burkholderiaceae</taxon>
        <taxon>Cupriavidus</taxon>
    </lineage>
</organism>
<dbReference type="AlphaFoldDB" id="Q0KD14"/>
<keyword evidence="3" id="KW-1185">Reference proteome</keyword>
<gene>
    <name evidence="2" type="ordered locus">H16_A0964</name>
</gene>
<evidence type="ECO:0000313" key="2">
    <source>
        <dbReference type="EMBL" id="CAJ92107.1"/>
    </source>
</evidence>
<dbReference type="eggNOG" id="COG2128">
    <property type="taxonomic scope" value="Bacteria"/>
</dbReference>
<feature type="domain" description="Carboxymuconolactone decarboxylase-like" evidence="1">
    <location>
        <begin position="25"/>
        <end position="107"/>
    </location>
</feature>
<dbReference type="Proteomes" id="UP000008210">
    <property type="component" value="Chromosome 1"/>
</dbReference>
<evidence type="ECO:0000259" key="1">
    <source>
        <dbReference type="Pfam" id="PF02627"/>
    </source>
</evidence>
<dbReference type="PANTHER" id="PTHR34846:SF10">
    <property type="entry name" value="CYTOPLASMIC PROTEIN"/>
    <property type="match status" value="1"/>
</dbReference>
<dbReference type="Pfam" id="PF02627">
    <property type="entry name" value="CMD"/>
    <property type="match status" value="1"/>
</dbReference>
<dbReference type="NCBIfam" id="TIGR00778">
    <property type="entry name" value="ahpD_dom"/>
    <property type="match status" value="1"/>
</dbReference>
<proteinExistence type="predicted"/>
<reference evidence="2 3" key="1">
    <citation type="journal article" date="2006" name="Nat. Biotechnol.">
        <title>Genome sequence of the bioplastic-producing 'Knallgas' bacterium Ralstonia eutropha H16.</title>
        <authorList>
            <person name="Pohlmann A."/>
            <person name="Fricke W.F."/>
            <person name="Reinecke F."/>
            <person name="Kusian B."/>
            <person name="Liesegang H."/>
            <person name="Cramm R."/>
            <person name="Eitinger T."/>
            <person name="Ewering C."/>
            <person name="Potter M."/>
            <person name="Schwartz E."/>
            <person name="Strittmatter A."/>
            <person name="Voss I."/>
            <person name="Gottschalk G."/>
            <person name="Steinbuechel A."/>
            <person name="Friedrich B."/>
            <person name="Bowien B."/>
        </authorList>
    </citation>
    <scope>NUCLEOTIDE SEQUENCE [LARGE SCALE GENOMIC DNA]</scope>
    <source>
        <strain evidence="3">ATCC 17699 / DSM 428 / KCTC 22496 / NCIMB 10442 / H16 / Stanier 337</strain>
    </source>
</reference>
<sequence length="160" mass="18396">MPAESNLSKRRSIMEERMNWQDVAPDAYKAMIGLEVYLARCSLETTLKELVKIRASQINGCAFCLDMHITDARKHGESERRLNLLPAWREVSWFTPRERAALAWTEALTLLPQSQAPDADYQDLREQFSEKEMADLTLLISAINAWNRFGVGFRRQPPAL</sequence>
<evidence type="ECO:0000313" key="3">
    <source>
        <dbReference type="Proteomes" id="UP000008210"/>
    </source>
</evidence>
<dbReference type="KEGG" id="reh:H16_A0964"/>
<dbReference type="InterPro" id="IPR029032">
    <property type="entry name" value="AhpD-like"/>
</dbReference>
<dbReference type="SUPFAM" id="SSF69118">
    <property type="entry name" value="AhpD-like"/>
    <property type="match status" value="1"/>
</dbReference>